<gene>
    <name evidence="2" type="ORF">BGW36DRAFT_370841</name>
</gene>
<evidence type="ECO:0000256" key="1">
    <source>
        <dbReference type="SAM" id="SignalP"/>
    </source>
</evidence>
<accession>A0AAD4L0W5</accession>
<protein>
    <submittedName>
        <fullName evidence="2">Uncharacterized protein</fullName>
    </submittedName>
</protein>
<dbReference type="Pfam" id="PF00378">
    <property type="entry name" value="ECH_1"/>
    <property type="match status" value="1"/>
</dbReference>
<dbReference type="AlphaFoldDB" id="A0AAD4L0W5"/>
<dbReference type="Gene3D" id="3.30.300.220">
    <property type="match status" value="1"/>
</dbReference>
<name>A0AAD4L0W5_9EURO</name>
<evidence type="ECO:0000313" key="2">
    <source>
        <dbReference type="EMBL" id="KAH8704189.1"/>
    </source>
</evidence>
<evidence type="ECO:0000313" key="3">
    <source>
        <dbReference type="Proteomes" id="UP001201262"/>
    </source>
</evidence>
<keyword evidence="1" id="KW-0732">Signal</keyword>
<reference evidence="2" key="1">
    <citation type="submission" date="2021-12" db="EMBL/GenBank/DDBJ databases">
        <title>Convergent genome expansion in fungi linked to evolution of root-endophyte symbiosis.</title>
        <authorList>
            <consortium name="DOE Joint Genome Institute"/>
            <person name="Ke Y.-H."/>
            <person name="Bonito G."/>
            <person name="Liao H.-L."/>
            <person name="Looney B."/>
            <person name="Rojas-Flechas A."/>
            <person name="Nash J."/>
            <person name="Hameed K."/>
            <person name="Schadt C."/>
            <person name="Martin F."/>
            <person name="Crous P.W."/>
            <person name="Miettinen O."/>
            <person name="Magnuson J.K."/>
            <person name="Labbe J."/>
            <person name="Jacobson D."/>
            <person name="Doktycz M.J."/>
            <person name="Veneault-Fourrey C."/>
            <person name="Kuo A."/>
            <person name="Mondo S."/>
            <person name="Calhoun S."/>
            <person name="Riley R."/>
            <person name="Ohm R."/>
            <person name="LaButti K."/>
            <person name="Andreopoulos B."/>
            <person name="Pangilinan J."/>
            <person name="Nolan M."/>
            <person name="Tritt A."/>
            <person name="Clum A."/>
            <person name="Lipzen A."/>
            <person name="Daum C."/>
            <person name="Barry K."/>
            <person name="Grigoriev I.V."/>
            <person name="Vilgalys R."/>
        </authorList>
    </citation>
    <scope>NUCLEOTIDE SEQUENCE</scope>
    <source>
        <strain evidence="2">PMI_201</strain>
    </source>
</reference>
<dbReference type="RefSeq" id="XP_046077207.1">
    <property type="nucleotide sequence ID" value="XM_046215290.1"/>
</dbReference>
<organism evidence="2 3">
    <name type="scientific">Talaromyces proteolyticus</name>
    <dbReference type="NCBI Taxonomy" id="1131652"/>
    <lineage>
        <taxon>Eukaryota</taxon>
        <taxon>Fungi</taxon>
        <taxon>Dikarya</taxon>
        <taxon>Ascomycota</taxon>
        <taxon>Pezizomycotina</taxon>
        <taxon>Eurotiomycetes</taxon>
        <taxon>Eurotiomycetidae</taxon>
        <taxon>Eurotiales</taxon>
        <taxon>Trichocomaceae</taxon>
        <taxon>Talaromyces</taxon>
        <taxon>Talaromyces sect. Bacilispori</taxon>
    </lineage>
</organism>
<dbReference type="EMBL" id="JAJTJA010000002">
    <property type="protein sequence ID" value="KAH8704189.1"/>
    <property type="molecule type" value="Genomic_DNA"/>
</dbReference>
<proteinExistence type="predicted"/>
<sequence>MGRVYQLLLILLFLSHCSIFREILAAPFISAYKMSDDTPVIPIPESHVNSVESNVRITNCPESASGVTPIQVVTLNRPNKRNAITDDMVFDLIAYFSAAEVDERVRAIILTGIGKHSALALT</sequence>
<dbReference type="InterPro" id="IPR029045">
    <property type="entry name" value="ClpP/crotonase-like_dom_sf"/>
</dbReference>
<keyword evidence="3" id="KW-1185">Reference proteome</keyword>
<dbReference type="Proteomes" id="UP001201262">
    <property type="component" value="Unassembled WGS sequence"/>
</dbReference>
<dbReference type="GeneID" id="70245577"/>
<feature type="signal peptide" evidence="1">
    <location>
        <begin position="1"/>
        <end position="25"/>
    </location>
</feature>
<dbReference type="SUPFAM" id="SSF52096">
    <property type="entry name" value="ClpP/crotonase"/>
    <property type="match status" value="1"/>
</dbReference>
<dbReference type="InterPro" id="IPR001753">
    <property type="entry name" value="Enoyl-CoA_hydra/iso"/>
</dbReference>
<comment type="caution">
    <text evidence="2">The sequence shown here is derived from an EMBL/GenBank/DDBJ whole genome shotgun (WGS) entry which is preliminary data.</text>
</comment>
<feature type="chain" id="PRO_5042219459" evidence="1">
    <location>
        <begin position="26"/>
        <end position="122"/>
    </location>
</feature>